<evidence type="ECO:0000313" key="1">
    <source>
        <dbReference type="EMBL" id="KAK3736712.1"/>
    </source>
</evidence>
<keyword evidence="2" id="KW-1185">Reference proteome</keyword>
<feature type="non-terminal residue" evidence="1">
    <location>
        <position position="1"/>
    </location>
</feature>
<dbReference type="EMBL" id="JAWDGP010006692">
    <property type="protein sequence ID" value="KAK3736712.1"/>
    <property type="molecule type" value="Genomic_DNA"/>
</dbReference>
<protein>
    <submittedName>
        <fullName evidence="1">Uncharacterized protein</fullName>
    </submittedName>
</protein>
<evidence type="ECO:0000313" key="2">
    <source>
        <dbReference type="Proteomes" id="UP001283361"/>
    </source>
</evidence>
<proteinExistence type="predicted"/>
<comment type="caution">
    <text evidence="1">The sequence shown here is derived from an EMBL/GenBank/DDBJ whole genome shotgun (WGS) entry which is preliminary data.</text>
</comment>
<organism evidence="1 2">
    <name type="scientific">Elysia crispata</name>
    <name type="common">lettuce slug</name>
    <dbReference type="NCBI Taxonomy" id="231223"/>
    <lineage>
        <taxon>Eukaryota</taxon>
        <taxon>Metazoa</taxon>
        <taxon>Spiralia</taxon>
        <taxon>Lophotrochozoa</taxon>
        <taxon>Mollusca</taxon>
        <taxon>Gastropoda</taxon>
        <taxon>Heterobranchia</taxon>
        <taxon>Euthyneura</taxon>
        <taxon>Panpulmonata</taxon>
        <taxon>Sacoglossa</taxon>
        <taxon>Placobranchoidea</taxon>
        <taxon>Plakobranchidae</taxon>
        <taxon>Elysia</taxon>
    </lineage>
</organism>
<gene>
    <name evidence="1" type="ORF">RRG08_059243</name>
</gene>
<dbReference type="AlphaFoldDB" id="A0AAE0Y8M9"/>
<sequence length="31" mass="3340">MTPTSCLLNYFLFLVGSEPATHQNGPPTCSL</sequence>
<reference evidence="1" key="1">
    <citation type="journal article" date="2023" name="G3 (Bethesda)">
        <title>A reference genome for the long-term kleptoplast-retaining sea slug Elysia crispata morphotype clarki.</title>
        <authorList>
            <person name="Eastman K.E."/>
            <person name="Pendleton A.L."/>
            <person name="Shaikh M.A."/>
            <person name="Suttiyut T."/>
            <person name="Ogas R."/>
            <person name="Tomko P."/>
            <person name="Gavelis G."/>
            <person name="Widhalm J.R."/>
            <person name="Wisecaver J.H."/>
        </authorList>
    </citation>
    <scope>NUCLEOTIDE SEQUENCE</scope>
    <source>
        <strain evidence="1">ECLA1</strain>
    </source>
</reference>
<dbReference type="Proteomes" id="UP001283361">
    <property type="component" value="Unassembled WGS sequence"/>
</dbReference>
<name>A0AAE0Y8M9_9GAST</name>
<accession>A0AAE0Y8M9</accession>